<dbReference type="Pfam" id="PF04727">
    <property type="entry name" value="ELMO_CED12"/>
    <property type="match status" value="1"/>
</dbReference>
<dbReference type="OMA" id="CKTRMRR"/>
<evidence type="ECO:0000256" key="4">
    <source>
        <dbReference type="ARBA" id="ARBA00022771"/>
    </source>
</evidence>
<dbReference type="GO" id="GO:0016740">
    <property type="term" value="F:transferase activity"/>
    <property type="evidence" value="ECO:0007669"/>
    <property type="project" value="UniProtKB-KW"/>
</dbReference>
<dbReference type="VEuPathDB" id="FungiDB:KRP22_14050"/>
<evidence type="ECO:0000256" key="11">
    <source>
        <dbReference type="SAM" id="SignalP"/>
    </source>
</evidence>
<keyword evidence="6" id="KW-0472">Membrane</keyword>
<dbReference type="GO" id="GO:0015926">
    <property type="term" value="F:glucosidase activity"/>
    <property type="evidence" value="ECO:0000318"/>
    <property type="project" value="GO_Central"/>
</dbReference>
<feature type="region of interest" description="Disordered" evidence="10">
    <location>
        <begin position="1554"/>
        <end position="1579"/>
    </location>
</feature>
<feature type="region of interest" description="Disordered" evidence="10">
    <location>
        <begin position="21"/>
        <end position="47"/>
    </location>
</feature>
<dbReference type="VEuPathDB" id="FungiDB:KRP22_5251"/>
<keyword evidence="5" id="KW-0862">Zinc</keyword>
<accession>H3GJH5</accession>
<evidence type="ECO:0000313" key="14">
    <source>
        <dbReference type="Proteomes" id="UP000005238"/>
    </source>
</evidence>
<feature type="compositionally biased region" description="Polar residues" evidence="10">
    <location>
        <begin position="1266"/>
        <end position="1275"/>
    </location>
</feature>
<evidence type="ECO:0000256" key="6">
    <source>
        <dbReference type="ARBA" id="ARBA00023136"/>
    </source>
</evidence>
<dbReference type="VEuPathDB" id="FungiDB:KRP22_14049"/>
<sequence length="1977" mass="217402">MMRAPFVAAWALAVATTSVAGKNSSSSSEYPTKSGLKSWVDPDTPSDRQLYTTSRGRQWNLVMSDEFNVANRSFQPGDDHMWTSLDKPDGVNGALEVYSHNMTSTKCDDDGTCYFYIEVASDNVTISVYNMYQHPPGYQNASFYYRAAMVQSWNKFCFQGGMLEVRAQLPGAVSKASGNPDLALGKSGQVTETSYYPTWPGIWMMGNLGRAIFSGSTNRMWPFSYNRCEPKIFDPTNQRISACDDSPGYGLNPNQGRGAPEIDVLEGGGLAISSSLQIAPGMPIDFRLFAADTKGADATSPYCVYSYDCKTDGANLIDVPTAYYKQKRGHKSWYQGLRYAANNNCAKKATKVQSFTTVNASVTRGITENSCTTSTCPASLDVNGDLGIIDEAGKNHWGINSNGTCYPIMNSYMGSYLCDPDNSDGRCVSPRNSSTPRSNAMDPFNYQMDAISSNWPIHLGAYTDYLVYQLEWVTGVNGYVRWMLAGNPLFEVTADSFSNVPQNANSSNPQKVMLEEPMSIIFNVALSSSWGTKPPNPGSACRGDGLDETVNKICDEFPMFMKLDYIRLYQDLGDDLDADNYMQVGCDPASHPTKQWIEGHIDEYQDDDNLVTEVVGRAFCKTNNDCTIGGIFGRTDLITGTCVDSRCSCSYPESWVGPRCTVALAESSSSKASTRVYGPPIVLPLGLAGVVVFLTFLSVFAGMKSAAKKNAAIVKATMMAKSDAVARGADTGNYLPPKRRSVRCPWLLHGAGMLGIKPFVQESVQALPPPQLRLLAETLRIDLRGCEDRGDIERVLTGLVCMDQDTSLGVFLAWLRSADLQQHKSGILASKKPTFNTTFLPAIASSSEVRSSNQQAEPERQERVKNHHLNDEIEQQLAELQVLETSFKDAERLVHTGSPSFEKLKRFLLELTHLRTKEQTARAFLVRQTNVLREQHDEMRAEMLHSRAQLDFFVEGFTNLRKRHDALVVDATRMKAESETTQDMFVSMSAHDCYFEQLMRNTLWQQVRDNDEMKRRLQQAHDDLEAAAQTRRELEAQISQLKHERGDARKDAYCYKRQLRVCKTRMRRLQQAGGGADGSFFRSQAVALRQTVATLLGLLRDSVVRDTKSPKQTLSKEALRIIHQVLTPSLAAPENESHLLRTVRDSDNQRDQESIETEPSEPRVVHRQTSLDIDEVIRGVLLVEGATPTDAAECADIMGEKLKYLPVDLKQTLAQLQQDEENQAQAAREEEQRKLQLVLDQQQQSQQSEGQDTDGRGDSSVAAPVSPTNASSQAPVQAITPVVPRPQPTLEAYASALKKHVSELMESQGKRGFVMHNWPFTRRDVNVLTAMGLPVDSVINLEIAGDVQTPAPNSTAPATPSAVSTPATAVKPKTPVTATKAATSSRKTPVASSAARGKASPTKSTATPKSPTKPAPRTAATKTRAASPTRATAASPKKPSASPSKPRTPTVPSTPTKSGSASSQLKPGAIDTVKAAKKVPTAASALQGLGGLLQFVGPAAFPAERVNAILQTLEQLKRRKLAPVVHWDEATRRTNEMLAMWAEEVHMLVYLEQESRKPQKPPPTPVASPTKSTTTSPKRAGRRVTCFLRAAMIDPSVFAALPLDIQQELLSASDACEPATETEAHDADAWSCRVCTFLNHPQLAECEMCGVLCVPLDSTPQDAAQDAGRTGSRLGRTLRRIKVPSTPAAVTFSQKREPTAEDLLVAASSSLQAVKTSWALQELTELQKNLTLKVEAGDEWLEASLEKLWRAVQDGEQTQDFCRTRVDWVALGFQNASPETDFRGGGVLALKCLLYVFEAHPQEMRAIQQAQTPGQDKKWYPVCVAGINLTCLLAGLLQLGDGRFFDTKQVFWELFEEPAAFYELFFFAFLKMDAIWHRLNATYMEFGVVLKVTRKSVAFILEQAPASLMDLRIASDQAFLDRFVVSLSARSLADWEEGECPDPNHALETEDVLVIAKTRAAPKSAGATKGDAFWPLR</sequence>
<dbReference type="SMART" id="SM00547">
    <property type="entry name" value="ZnF_RBZ"/>
    <property type="match status" value="1"/>
</dbReference>
<keyword evidence="8" id="KW-0961">Cell wall biogenesis/degradation</keyword>
<dbReference type="SUPFAM" id="SSF90209">
    <property type="entry name" value="Ran binding protein zinc finger-like"/>
    <property type="match status" value="1"/>
</dbReference>
<keyword evidence="2" id="KW-0808">Transferase</keyword>
<dbReference type="InterPro" id="IPR001876">
    <property type="entry name" value="Znf_RanBP2"/>
</dbReference>
<dbReference type="PROSITE" id="PS01358">
    <property type="entry name" value="ZF_RANBP2_1"/>
    <property type="match status" value="1"/>
</dbReference>
<feature type="coiled-coil region" evidence="9">
    <location>
        <begin position="1010"/>
        <end position="1051"/>
    </location>
</feature>
<keyword evidence="4" id="KW-0863">Zinc-finger</keyword>
<dbReference type="InterPro" id="IPR036443">
    <property type="entry name" value="Znf_RanBP2_sf"/>
</dbReference>
<evidence type="ECO:0000256" key="1">
    <source>
        <dbReference type="ARBA" id="ARBA00004370"/>
    </source>
</evidence>
<dbReference type="FunFam" id="2.60.120.200:FF:000157">
    <property type="entry name" value="Beta-glucan synthesis-associated protein SKN1"/>
    <property type="match status" value="1"/>
</dbReference>
<dbReference type="VEuPathDB" id="FungiDB:KRP22_14056"/>
<feature type="compositionally biased region" description="Polar residues" evidence="10">
    <location>
        <begin position="21"/>
        <end position="31"/>
    </location>
</feature>
<reference evidence="13" key="2">
    <citation type="submission" date="2015-06" db="UniProtKB">
        <authorList>
            <consortium name="EnsemblProtists"/>
        </authorList>
    </citation>
    <scope>IDENTIFICATION</scope>
    <source>
        <strain evidence="13">Pr102</strain>
    </source>
</reference>
<dbReference type="HOGENOM" id="CLU_001846_0_0_1"/>
<dbReference type="Gene3D" id="6.10.250.1630">
    <property type="match status" value="1"/>
</dbReference>
<organism evidence="13 14">
    <name type="scientific">Phytophthora ramorum</name>
    <name type="common">Sudden oak death agent</name>
    <dbReference type="NCBI Taxonomy" id="164328"/>
    <lineage>
        <taxon>Eukaryota</taxon>
        <taxon>Sar</taxon>
        <taxon>Stramenopiles</taxon>
        <taxon>Oomycota</taxon>
        <taxon>Peronosporomycetes</taxon>
        <taxon>Peronosporales</taxon>
        <taxon>Peronosporaceae</taxon>
        <taxon>Phytophthora</taxon>
    </lineage>
</organism>
<dbReference type="VEuPathDB" id="FungiDB:KRP23_11868"/>
<dbReference type="Proteomes" id="UP000005238">
    <property type="component" value="Unassembled WGS sequence"/>
</dbReference>
<feature type="region of interest" description="Disordered" evidence="10">
    <location>
        <begin position="1133"/>
        <end position="1167"/>
    </location>
</feature>
<reference evidence="14" key="1">
    <citation type="journal article" date="2006" name="Science">
        <title>Phytophthora genome sequences uncover evolutionary origins and mechanisms of pathogenesis.</title>
        <authorList>
            <person name="Tyler B.M."/>
            <person name="Tripathy S."/>
            <person name="Zhang X."/>
            <person name="Dehal P."/>
            <person name="Jiang R.H."/>
            <person name="Aerts A."/>
            <person name="Arredondo F.D."/>
            <person name="Baxter L."/>
            <person name="Bensasson D."/>
            <person name="Beynon J.L."/>
            <person name="Chapman J."/>
            <person name="Damasceno C.M."/>
            <person name="Dorrance A.E."/>
            <person name="Dou D."/>
            <person name="Dickerman A.W."/>
            <person name="Dubchak I.L."/>
            <person name="Garbelotto M."/>
            <person name="Gijzen M."/>
            <person name="Gordon S.G."/>
            <person name="Govers F."/>
            <person name="Grunwald N.J."/>
            <person name="Huang W."/>
            <person name="Ivors K.L."/>
            <person name="Jones R.W."/>
            <person name="Kamoun S."/>
            <person name="Krampis K."/>
            <person name="Lamour K.H."/>
            <person name="Lee M.K."/>
            <person name="McDonald W.H."/>
            <person name="Medina M."/>
            <person name="Meijer H.J."/>
            <person name="Nordberg E.K."/>
            <person name="Maclean D.J."/>
            <person name="Ospina-Giraldo M.D."/>
            <person name="Morris P.F."/>
            <person name="Phuntumart V."/>
            <person name="Putnam N.H."/>
            <person name="Rash S."/>
            <person name="Rose J.K."/>
            <person name="Sakihama Y."/>
            <person name="Salamov A.A."/>
            <person name="Savidor A."/>
            <person name="Scheuring C.F."/>
            <person name="Smith B.M."/>
            <person name="Sobral B.W."/>
            <person name="Terry A."/>
            <person name="Torto-Alalibo T.A."/>
            <person name="Win J."/>
            <person name="Xu Z."/>
            <person name="Zhang H."/>
            <person name="Grigoriev I.V."/>
            <person name="Rokhsar D.S."/>
            <person name="Boore J.L."/>
        </authorList>
    </citation>
    <scope>NUCLEOTIDE SEQUENCE [LARGE SCALE GENOMIC DNA]</scope>
    <source>
        <strain evidence="14">Pr102</strain>
    </source>
</reference>
<keyword evidence="11" id="KW-0732">Signal</keyword>
<dbReference type="GO" id="GO:0008270">
    <property type="term" value="F:zinc ion binding"/>
    <property type="evidence" value="ECO:0007669"/>
    <property type="project" value="UniProtKB-KW"/>
</dbReference>
<dbReference type="Gene3D" id="2.30.30.380">
    <property type="entry name" value="Zn-finger domain of Sec23/24"/>
    <property type="match status" value="1"/>
</dbReference>
<dbReference type="STRING" id="164328.H3GJH5"/>
<evidence type="ECO:0000313" key="13">
    <source>
        <dbReference type="EnsemblProtists" id="Phyra76318"/>
    </source>
</evidence>
<feature type="domain" description="ELMO" evidence="12">
    <location>
        <begin position="1740"/>
        <end position="1901"/>
    </location>
</feature>
<proteinExistence type="predicted"/>
<dbReference type="SUPFAM" id="SSF49899">
    <property type="entry name" value="Concanavalin A-like lectins/glucanases"/>
    <property type="match status" value="2"/>
</dbReference>
<dbReference type="VEuPathDB" id="FungiDB:KRP23_11867"/>
<evidence type="ECO:0000259" key="12">
    <source>
        <dbReference type="PROSITE" id="PS51335"/>
    </source>
</evidence>
<feature type="compositionally biased region" description="Low complexity" evidence="10">
    <location>
        <begin position="1398"/>
        <end position="1450"/>
    </location>
</feature>
<feature type="coiled-coil region" evidence="9">
    <location>
        <begin position="866"/>
        <end position="893"/>
    </location>
</feature>
<dbReference type="InterPro" id="IPR006816">
    <property type="entry name" value="ELMO_dom"/>
</dbReference>
<dbReference type="InParanoid" id="H3GJH5"/>
<dbReference type="InterPro" id="IPR005629">
    <property type="entry name" value="Skn1/Kre6/Sbg1"/>
</dbReference>
<dbReference type="PANTHER" id="PTHR31361:SF1">
    <property type="entry name" value="BETA-GLUCAN SYNTHESIS-ASSOCIATED PROTEIN KRE6-RELATED"/>
    <property type="match status" value="1"/>
</dbReference>
<name>H3GJH5_PHYRM</name>
<dbReference type="eggNOG" id="KOG2998">
    <property type="taxonomic scope" value="Eukaryota"/>
</dbReference>
<evidence type="ECO:0000256" key="5">
    <source>
        <dbReference type="ARBA" id="ARBA00022833"/>
    </source>
</evidence>
<dbReference type="GO" id="GO:0006078">
    <property type="term" value="P:(1-&gt;6)-beta-D-glucan biosynthetic process"/>
    <property type="evidence" value="ECO:0000318"/>
    <property type="project" value="GO_Central"/>
</dbReference>
<protein>
    <recommendedName>
        <fullName evidence="12">ELMO domain-containing protein</fullName>
    </recommendedName>
</protein>
<dbReference type="VEuPathDB" id="FungiDB:KRP23_5871"/>
<dbReference type="GO" id="GO:0005886">
    <property type="term" value="C:plasma membrane"/>
    <property type="evidence" value="ECO:0000318"/>
    <property type="project" value="GO_Central"/>
</dbReference>
<keyword evidence="9" id="KW-0175">Coiled coil</keyword>
<dbReference type="Pfam" id="PF03935">
    <property type="entry name" value="SKN1_KRE6_Sbg1"/>
    <property type="match status" value="2"/>
</dbReference>
<keyword evidence="14" id="KW-1185">Reference proteome</keyword>
<dbReference type="VEuPathDB" id="FungiDB:KRP22_14051"/>
<keyword evidence="3" id="KW-0479">Metal-binding</keyword>
<dbReference type="EnsemblProtists" id="Phyra76318">
    <property type="protein sequence ID" value="Phyra76318"/>
    <property type="gene ID" value="Phyra76318"/>
</dbReference>
<dbReference type="GO" id="GO:0005789">
    <property type="term" value="C:endoplasmic reticulum membrane"/>
    <property type="evidence" value="ECO:0000318"/>
    <property type="project" value="GO_Central"/>
</dbReference>
<evidence type="ECO:0000256" key="7">
    <source>
        <dbReference type="ARBA" id="ARBA00023180"/>
    </source>
</evidence>
<feature type="signal peptide" evidence="11">
    <location>
        <begin position="1"/>
        <end position="20"/>
    </location>
</feature>
<dbReference type="Pfam" id="PF14377">
    <property type="entry name" value="UBM"/>
    <property type="match status" value="1"/>
</dbReference>
<dbReference type="GO" id="GO:0071555">
    <property type="term" value="P:cell wall organization"/>
    <property type="evidence" value="ECO:0007669"/>
    <property type="project" value="UniProtKB-KW"/>
</dbReference>
<dbReference type="VEuPathDB" id="FungiDB:KRP23_11869"/>
<dbReference type="EMBL" id="DS566014">
    <property type="status" value="NOT_ANNOTATED_CDS"/>
    <property type="molecule type" value="Genomic_DNA"/>
</dbReference>
<dbReference type="PROSITE" id="PS51335">
    <property type="entry name" value="ELMO"/>
    <property type="match status" value="1"/>
</dbReference>
<dbReference type="InterPro" id="IPR025527">
    <property type="entry name" value="HUWE1/Rev1_UBM"/>
</dbReference>
<dbReference type="InterPro" id="IPR013320">
    <property type="entry name" value="ConA-like_dom_sf"/>
</dbReference>
<dbReference type="PANTHER" id="PTHR31361">
    <property type="entry name" value="BETA-GLUCAN SYNTHESIS-ASSOCIATED PROTEIN KRE6-RELATED"/>
    <property type="match status" value="1"/>
</dbReference>
<evidence type="ECO:0000256" key="3">
    <source>
        <dbReference type="ARBA" id="ARBA00022723"/>
    </source>
</evidence>
<comment type="subcellular location">
    <subcellularLocation>
        <location evidence="1">Membrane</location>
    </subcellularLocation>
</comment>
<evidence type="ECO:0000256" key="9">
    <source>
        <dbReference type="SAM" id="Coils"/>
    </source>
</evidence>
<keyword evidence="7" id="KW-0325">Glycoprotein</keyword>
<evidence type="ECO:0000256" key="2">
    <source>
        <dbReference type="ARBA" id="ARBA00022679"/>
    </source>
</evidence>
<feature type="compositionally biased region" description="Low complexity" evidence="10">
    <location>
        <begin position="1350"/>
        <end position="1388"/>
    </location>
</feature>
<feature type="chain" id="PRO_5003587292" description="ELMO domain-containing protein" evidence="11">
    <location>
        <begin position="21"/>
        <end position="1977"/>
    </location>
</feature>
<feature type="region of interest" description="Disordered" evidence="10">
    <location>
        <begin position="1220"/>
        <end position="1283"/>
    </location>
</feature>
<feature type="compositionally biased region" description="Polar residues" evidence="10">
    <location>
        <begin position="1451"/>
        <end position="1465"/>
    </location>
</feature>
<evidence type="ECO:0000256" key="8">
    <source>
        <dbReference type="ARBA" id="ARBA00023316"/>
    </source>
</evidence>
<feature type="compositionally biased region" description="Basic and acidic residues" evidence="10">
    <location>
        <begin position="1135"/>
        <end position="1153"/>
    </location>
</feature>
<feature type="region of interest" description="Disordered" evidence="10">
    <location>
        <begin position="1350"/>
        <end position="1466"/>
    </location>
</feature>
<dbReference type="Gene3D" id="2.60.120.200">
    <property type="match status" value="2"/>
</dbReference>
<evidence type="ECO:0000256" key="10">
    <source>
        <dbReference type="SAM" id="MobiDB-lite"/>
    </source>
</evidence>
<feature type="compositionally biased region" description="Low complexity" evidence="10">
    <location>
        <begin position="1567"/>
        <end position="1578"/>
    </location>
</feature>